<reference evidence="1" key="1">
    <citation type="submission" date="2021-06" db="EMBL/GenBank/DDBJ databases">
        <authorList>
            <person name="Kallberg Y."/>
            <person name="Tangrot J."/>
            <person name="Rosling A."/>
        </authorList>
    </citation>
    <scope>NUCLEOTIDE SEQUENCE</scope>
    <source>
        <strain evidence="1">MA453B</strain>
    </source>
</reference>
<evidence type="ECO:0000313" key="1">
    <source>
        <dbReference type="EMBL" id="CAG8807119.1"/>
    </source>
</evidence>
<proteinExistence type="predicted"/>
<keyword evidence="2" id="KW-1185">Reference proteome</keyword>
<protein>
    <submittedName>
        <fullName evidence="1">25515_t:CDS:1</fullName>
    </submittedName>
</protein>
<organism evidence="1 2">
    <name type="scientific">Dentiscutata erythropus</name>
    <dbReference type="NCBI Taxonomy" id="1348616"/>
    <lineage>
        <taxon>Eukaryota</taxon>
        <taxon>Fungi</taxon>
        <taxon>Fungi incertae sedis</taxon>
        <taxon>Mucoromycota</taxon>
        <taxon>Glomeromycotina</taxon>
        <taxon>Glomeromycetes</taxon>
        <taxon>Diversisporales</taxon>
        <taxon>Gigasporaceae</taxon>
        <taxon>Dentiscutata</taxon>
    </lineage>
</organism>
<accession>A0A9N9K2E1</accession>
<evidence type="ECO:0000313" key="2">
    <source>
        <dbReference type="Proteomes" id="UP000789405"/>
    </source>
</evidence>
<sequence length="138" mass="15972">EQYDWLFESLVDFAVENEINLNSPKIITDFELAEINASQYAFLGVTNKTYFFYLEQNAWKRIQCYGLARTDAWFSLKIKYLLALAFLSPQKILSAFNILKPEISEEAKNLVLWLEETYVLVYESLGLGIPRTQNAVEG</sequence>
<gene>
    <name evidence="1" type="ORF">DERYTH_LOCUS24604</name>
</gene>
<dbReference type="AlphaFoldDB" id="A0A9N9K2E1"/>
<name>A0A9N9K2E1_9GLOM</name>
<comment type="caution">
    <text evidence="1">The sequence shown here is derived from an EMBL/GenBank/DDBJ whole genome shotgun (WGS) entry which is preliminary data.</text>
</comment>
<dbReference type="EMBL" id="CAJVPY010042131">
    <property type="protein sequence ID" value="CAG8807119.1"/>
    <property type="molecule type" value="Genomic_DNA"/>
</dbReference>
<feature type="non-terminal residue" evidence="1">
    <location>
        <position position="138"/>
    </location>
</feature>
<dbReference type="OrthoDB" id="2428309at2759"/>
<dbReference type="Proteomes" id="UP000789405">
    <property type="component" value="Unassembled WGS sequence"/>
</dbReference>